<dbReference type="Proteomes" id="UP000887574">
    <property type="component" value="Unplaced"/>
</dbReference>
<protein>
    <submittedName>
        <fullName evidence="2">Uncharacterized protein</fullName>
    </submittedName>
</protein>
<evidence type="ECO:0000313" key="1">
    <source>
        <dbReference type="Proteomes" id="UP000887574"/>
    </source>
</evidence>
<evidence type="ECO:0000313" key="2">
    <source>
        <dbReference type="WBParaSite" id="jg698"/>
    </source>
</evidence>
<keyword evidence="1" id="KW-1185">Reference proteome</keyword>
<dbReference type="AlphaFoldDB" id="A0A915EKT6"/>
<dbReference type="WBParaSite" id="jg698">
    <property type="protein sequence ID" value="jg698"/>
    <property type="gene ID" value="jg698"/>
</dbReference>
<accession>A0A915EKT6</accession>
<organism evidence="1 2">
    <name type="scientific">Ditylenchus dipsaci</name>
    <dbReference type="NCBI Taxonomy" id="166011"/>
    <lineage>
        <taxon>Eukaryota</taxon>
        <taxon>Metazoa</taxon>
        <taxon>Ecdysozoa</taxon>
        <taxon>Nematoda</taxon>
        <taxon>Chromadorea</taxon>
        <taxon>Rhabditida</taxon>
        <taxon>Tylenchina</taxon>
        <taxon>Tylenchomorpha</taxon>
        <taxon>Sphaerularioidea</taxon>
        <taxon>Anguinidae</taxon>
        <taxon>Anguininae</taxon>
        <taxon>Ditylenchus</taxon>
    </lineage>
</organism>
<proteinExistence type="predicted"/>
<sequence>MVHIARCLLGDPELMAAQDICHWMSDDDFDLCFKVGDNFDVLKPVPANLHVNRSAAVQALDQLSTAPGSRILSHGQNVYEISLIEV</sequence>
<name>A0A915EKT6_9BILA</name>
<reference evidence="2" key="1">
    <citation type="submission" date="2022-11" db="UniProtKB">
        <authorList>
            <consortium name="WormBaseParasite"/>
        </authorList>
    </citation>
    <scope>IDENTIFICATION</scope>
</reference>